<evidence type="ECO:0000256" key="6">
    <source>
        <dbReference type="SAM" id="Phobius"/>
    </source>
</evidence>
<evidence type="ECO:0000313" key="7">
    <source>
        <dbReference type="EMBL" id="OJT05241.1"/>
    </source>
</evidence>
<name>A0A1M2VC60_TRAPU</name>
<evidence type="ECO:0000256" key="3">
    <source>
        <dbReference type="ARBA" id="ARBA00022692"/>
    </source>
</evidence>
<evidence type="ECO:0000313" key="8">
    <source>
        <dbReference type="Proteomes" id="UP000184267"/>
    </source>
</evidence>
<dbReference type="GO" id="GO:0022857">
    <property type="term" value="F:transmembrane transporter activity"/>
    <property type="evidence" value="ECO:0007669"/>
    <property type="project" value="TreeGrafter"/>
</dbReference>
<keyword evidence="8" id="KW-1185">Reference proteome</keyword>
<proteinExistence type="predicted"/>
<evidence type="ECO:0008006" key="9">
    <source>
        <dbReference type="Google" id="ProtNLM"/>
    </source>
</evidence>
<dbReference type="EMBL" id="MNAD01001477">
    <property type="protein sequence ID" value="OJT05241.1"/>
    <property type="molecule type" value="Genomic_DNA"/>
</dbReference>
<keyword evidence="5 6" id="KW-0472">Membrane</keyword>
<gene>
    <name evidence="7" type="ORF">TRAPUB_3979</name>
</gene>
<keyword evidence="2" id="KW-0813">Transport</keyword>
<dbReference type="Proteomes" id="UP000184267">
    <property type="component" value="Unassembled WGS sequence"/>
</dbReference>
<dbReference type="GO" id="GO:0016020">
    <property type="term" value="C:membrane"/>
    <property type="evidence" value="ECO:0007669"/>
    <property type="project" value="UniProtKB-SubCell"/>
</dbReference>
<evidence type="ECO:0000256" key="4">
    <source>
        <dbReference type="ARBA" id="ARBA00022989"/>
    </source>
</evidence>
<accession>A0A1M2VC60</accession>
<dbReference type="SUPFAM" id="SSF103473">
    <property type="entry name" value="MFS general substrate transporter"/>
    <property type="match status" value="1"/>
</dbReference>
<comment type="caution">
    <text evidence="7">The sequence shown here is derived from an EMBL/GenBank/DDBJ whole genome shotgun (WGS) entry which is preliminary data.</text>
</comment>
<evidence type="ECO:0000256" key="2">
    <source>
        <dbReference type="ARBA" id="ARBA00022448"/>
    </source>
</evidence>
<dbReference type="OrthoDB" id="6730379at2759"/>
<protein>
    <recommendedName>
        <fullName evidence="9">Major facilitator superfamily (MFS) profile domain-containing protein</fullName>
    </recommendedName>
</protein>
<sequence>MGSFGYLVGNYPDSWLLQHFPTGKVLATSILGGFVAYGVGHIENPQIALWKYIFLILGGISVIFAVGLWFLFPDSPVDARFFTPEEKILAVKRVAEAKLGVKNTQFKWYQGMGFTTLQTTLLNAVSSGVQIVTLLAAG</sequence>
<keyword evidence="4 6" id="KW-1133">Transmembrane helix</keyword>
<dbReference type="PANTHER" id="PTHR43791:SF97">
    <property type="entry name" value="ALLANTOATE TRANSPORTER, PUTATIVE (AFU_ORTHOLOGUE AFUA_1G14700)-RELATED"/>
    <property type="match status" value="1"/>
</dbReference>
<reference evidence="7 8" key="1">
    <citation type="submission" date="2016-10" db="EMBL/GenBank/DDBJ databases">
        <title>Genome sequence of the basidiomycete white-rot fungus Trametes pubescens.</title>
        <authorList>
            <person name="Makela M.R."/>
            <person name="Granchi Z."/>
            <person name="Peng M."/>
            <person name="De Vries R.P."/>
            <person name="Grigoriev I."/>
            <person name="Riley R."/>
            <person name="Hilden K."/>
        </authorList>
    </citation>
    <scope>NUCLEOTIDE SEQUENCE [LARGE SCALE GENOMIC DNA]</scope>
    <source>
        <strain evidence="7 8">FBCC735</strain>
    </source>
</reference>
<dbReference type="STRING" id="154538.A0A1M2VC60"/>
<feature type="transmembrane region" description="Helical" evidence="6">
    <location>
        <begin position="52"/>
        <end position="72"/>
    </location>
</feature>
<feature type="transmembrane region" description="Helical" evidence="6">
    <location>
        <begin position="20"/>
        <end position="40"/>
    </location>
</feature>
<dbReference type="AlphaFoldDB" id="A0A1M2VC60"/>
<evidence type="ECO:0000256" key="1">
    <source>
        <dbReference type="ARBA" id="ARBA00004141"/>
    </source>
</evidence>
<dbReference type="PANTHER" id="PTHR43791">
    <property type="entry name" value="PERMEASE-RELATED"/>
    <property type="match status" value="1"/>
</dbReference>
<organism evidence="7 8">
    <name type="scientific">Trametes pubescens</name>
    <name type="common">White-rot fungus</name>
    <dbReference type="NCBI Taxonomy" id="154538"/>
    <lineage>
        <taxon>Eukaryota</taxon>
        <taxon>Fungi</taxon>
        <taxon>Dikarya</taxon>
        <taxon>Basidiomycota</taxon>
        <taxon>Agaricomycotina</taxon>
        <taxon>Agaricomycetes</taxon>
        <taxon>Polyporales</taxon>
        <taxon>Polyporaceae</taxon>
        <taxon>Trametes</taxon>
    </lineage>
</organism>
<keyword evidence="3 6" id="KW-0812">Transmembrane</keyword>
<evidence type="ECO:0000256" key="5">
    <source>
        <dbReference type="ARBA" id="ARBA00023136"/>
    </source>
</evidence>
<comment type="subcellular location">
    <subcellularLocation>
        <location evidence="1">Membrane</location>
        <topology evidence="1">Multi-pass membrane protein</topology>
    </subcellularLocation>
</comment>
<dbReference type="InterPro" id="IPR036259">
    <property type="entry name" value="MFS_trans_sf"/>
</dbReference>